<dbReference type="PROSITE" id="PS50930">
    <property type="entry name" value="HTH_LYTTR"/>
    <property type="match status" value="1"/>
</dbReference>
<dbReference type="SMART" id="SM00448">
    <property type="entry name" value="REC"/>
    <property type="match status" value="1"/>
</dbReference>
<name>A0ABW5J9Y0_9BACT</name>
<dbReference type="SUPFAM" id="SSF52172">
    <property type="entry name" value="CheY-like"/>
    <property type="match status" value="1"/>
</dbReference>
<dbReference type="Pfam" id="PF00072">
    <property type="entry name" value="Response_reg"/>
    <property type="match status" value="1"/>
</dbReference>
<keyword evidence="1" id="KW-0597">Phosphoprotein</keyword>
<protein>
    <submittedName>
        <fullName evidence="4">LytR/AlgR family response regulator transcription factor</fullName>
    </submittedName>
</protein>
<dbReference type="PROSITE" id="PS50110">
    <property type="entry name" value="RESPONSE_REGULATORY"/>
    <property type="match status" value="1"/>
</dbReference>
<gene>
    <name evidence="4" type="ORF">ACFSR2_18250</name>
</gene>
<dbReference type="InterPro" id="IPR046947">
    <property type="entry name" value="LytR-like"/>
</dbReference>
<dbReference type="Gene3D" id="2.40.50.1020">
    <property type="entry name" value="LytTr DNA-binding domain"/>
    <property type="match status" value="1"/>
</dbReference>
<dbReference type="Proteomes" id="UP001597510">
    <property type="component" value="Unassembled WGS sequence"/>
</dbReference>
<evidence type="ECO:0000313" key="5">
    <source>
        <dbReference type="Proteomes" id="UP001597510"/>
    </source>
</evidence>
<feature type="domain" description="Response regulatory" evidence="2">
    <location>
        <begin position="4"/>
        <end position="117"/>
    </location>
</feature>
<dbReference type="PANTHER" id="PTHR37299:SF1">
    <property type="entry name" value="STAGE 0 SPORULATION PROTEIN A HOMOLOG"/>
    <property type="match status" value="1"/>
</dbReference>
<proteinExistence type="predicted"/>
<evidence type="ECO:0000259" key="2">
    <source>
        <dbReference type="PROSITE" id="PS50110"/>
    </source>
</evidence>
<dbReference type="InterPro" id="IPR011006">
    <property type="entry name" value="CheY-like_superfamily"/>
</dbReference>
<dbReference type="Gene3D" id="3.40.50.2300">
    <property type="match status" value="1"/>
</dbReference>
<organism evidence="4 5">
    <name type="scientific">Emticicia soli</name>
    <dbReference type="NCBI Taxonomy" id="2027878"/>
    <lineage>
        <taxon>Bacteria</taxon>
        <taxon>Pseudomonadati</taxon>
        <taxon>Bacteroidota</taxon>
        <taxon>Cytophagia</taxon>
        <taxon>Cytophagales</taxon>
        <taxon>Leadbetterellaceae</taxon>
        <taxon>Emticicia</taxon>
    </lineage>
</organism>
<comment type="caution">
    <text evidence="4">The sequence shown here is derived from an EMBL/GenBank/DDBJ whole genome shotgun (WGS) entry which is preliminary data.</text>
</comment>
<reference evidence="5" key="1">
    <citation type="journal article" date="2019" name="Int. J. Syst. Evol. Microbiol.">
        <title>The Global Catalogue of Microorganisms (GCM) 10K type strain sequencing project: providing services to taxonomists for standard genome sequencing and annotation.</title>
        <authorList>
            <consortium name="The Broad Institute Genomics Platform"/>
            <consortium name="The Broad Institute Genome Sequencing Center for Infectious Disease"/>
            <person name="Wu L."/>
            <person name="Ma J."/>
        </authorList>
    </citation>
    <scope>NUCLEOTIDE SEQUENCE [LARGE SCALE GENOMIC DNA]</scope>
    <source>
        <strain evidence="5">KCTC 52344</strain>
    </source>
</reference>
<dbReference type="InterPro" id="IPR007492">
    <property type="entry name" value="LytTR_DNA-bd_dom"/>
</dbReference>
<dbReference type="EMBL" id="JBHULC010000022">
    <property type="protein sequence ID" value="MFD2522847.1"/>
    <property type="molecule type" value="Genomic_DNA"/>
</dbReference>
<evidence type="ECO:0000259" key="3">
    <source>
        <dbReference type="PROSITE" id="PS50930"/>
    </source>
</evidence>
<accession>A0ABW5J9Y0</accession>
<dbReference type="RefSeq" id="WP_340239509.1">
    <property type="nucleotide sequence ID" value="NZ_JBBEWC010000013.1"/>
</dbReference>
<keyword evidence="5" id="KW-1185">Reference proteome</keyword>
<feature type="domain" description="HTH LytTR-type" evidence="3">
    <location>
        <begin position="144"/>
        <end position="251"/>
    </location>
</feature>
<dbReference type="InterPro" id="IPR001789">
    <property type="entry name" value="Sig_transdc_resp-reg_receiver"/>
</dbReference>
<dbReference type="SMART" id="SM00850">
    <property type="entry name" value="LytTR"/>
    <property type="match status" value="1"/>
</dbReference>
<feature type="modified residue" description="4-aspartylphosphate" evidence="1">
    <location>
        <position position="57"/>
    </location>
</feature>
<dbReference type="Pfam" id="PF04397">
    <property type="entry name" value="LytTR"/>
    <property type="match status" value="1"/>
</dbReference>
<evidence type="ECO:0000313" key="4">
    <source>
        <dbReference type="EMBL" id="MFD2522847.1"/>
    </source>
</evidence>
<sequence>MINRILIIEDEKPNADRLQRLIKTIRPKASIVAVLDSIADSVDWFNTNDNPDVVMMDVRLADGISFDIFARVNINCPIIFTTAYDEYAVRAFKYNSVDYLLKPVEPEELEAAFEKLETFVSGQQEKSIEGLLNYLKPKEFRSRFLLPYRDGYKSLMVEDIIYFYSELKITRATLHTGTEEIVPQTLEELEQQLDPKLFFRANRQFIVHINAIQQIHNYFNGKLKIDIKNDPEVEIIVSREKANLLKNWLDF</sequence>
<evidence type="ECO:0000256" key="1">
    <source>
        <dbReference type="PROSITE-ProRule" id="PRU00169"/>
    </source>
</evidence>
<dbReference type="PANTHER" id="PTHR37299">
    <property type="entry name" value="TRANSCRIPTIONAL REGULATOR-RELATED"/>
    <property type="match status" value="1"/>
</dbReference>